<dbReference type="AlphaFoldDB" id="A0A4R6WLB4"/>
<keyword evidence="2" id="KW-1185">Reference proteome</keyword>
<evidence type="ECO:0000313" key="1">
    <source>
        <dbReference type="EMBL" id="TDQ79105.1"/>
    </source>
</evidence>
<dbReference type="OrthoDB" id="998120at2"/>
<evidence type="ECO:0008006" key="3">
    <source>
        <dbReference type="Google" id="ProtNLM"/>
    </source>
</evidence>
<reference evidence="1 2" key="1">
    <citation type="submission" date="2019-03" db="EMBL/GenBank/DDBJ databases">
        <title>Genomic Encyclopedia of Archaeal and Bacterial Type Strains, Phase II (KMG-II): from individual species to whole genera.</title>
        <authorList>
            <person name="Goeker M."/>
        </authorList>
    </citation>
    <scope>NUCLEOTIDE SEQUENCE [LARGE SCALE GENOMIC DNA]</scope>
    <source>
        <strain evidence="1 2">DSM 28353</strain>
    </source>
</reference>
<organism evidence="1 2">
    <name type="scientific">Sphingobacterium yanglingense</name>
    <dbReference type="NCBI Taxonomy" id="1437280"/>
    <lineage>
        <taxon>Bacteria</taxon>
        <taxon>Pseudomonadati</taxon>
        <taxon>Bacteroidota</taxon>
        <taxon>Sphingobacteriia</taxon>
        <taxon>Sphingobacteriales</taxon>
        <taxon>Sphingobacteriaceae</taxon>
        <taxon>Sphingobacterium</taxon>
    </lineage>
</organism>
<dbReference type="RefSeq" id="WP_133582920.1">
    <property type="nucleotide sequence ID" value="NZ_SNYV01000011.1"/>
</dbReference>
<proteinExistence type="predicted"/>
<name>A0A4R6WLB4_9SPHI</name>
<accession>A0A4R6WLB4</accession>
<comment type="caution">
    <text evidence="1">The sequence shown here is derived from an EMBL/GenBank/DDBJ whole genome shotgun (WGS) entry which is preliminary data.</text>
</comment>
<protein>
    <recommendedName>
        <fullName evidence="3">Lipoprotein</fullName>
    </recommendedName>
</protein>
<dbReference type="Proteomes" id="UP000295292">
    <property type="component" value="Unassembled WGS sequence"/>
</dbReference>
<dbReference type="EMBL" id="SNYV01000011">
    <property type="protein sequence ID" value="TDQ79105.1"/>
    <property type="molecule type" value="Genomic_DNA"/>
</dbReference>
<gene>
    <name evidence="1" type="ORF">CLV99_0537</name>
</gene>
<evidence type="ECO:0000313" key="2">
    <source>
        <dbReference type="Proteomes" id="UP000295292"/>
    </source>
</evidence>
<sequence>MNKIILTIFFGLLLLVGCRVVKPVQLKNEVITSSVVRLRDSILQEGLDGEALYTLMGDVKPMSSVVSFSFPIGNGDSSIQLDEMVLPVDSLRYLARINQIQQAVSLIDLPDLKFVLVPYRSAYSKTRILQLSVVRISKLDSLLEAKSQFFGQYGFAPGADPAVVLSVNEYEKKYERLRGYGYLFGYPDYAVDFFVGAFRESDVTGKHVSRKFFHIPTFERAEGNFVYAYPVDYTPGLQDSALYQRSETLLKRYKLLRSRYTNGVDTVLRAYELLRDVARNKV</sequence>
<dbReference type="PROSITE" id="PS51257">
    <property type="entry name" value="PROKAR_LIPOPROTEIN"/>
    <property type="match status" value="1"/>
</dbReference>